<dbReference type="Proteomes" id="UP000054248">
    <property type="component" value="Unassembled WGS sequence"/>
</dbReference>
<evidence type="ECO:0000313" key="3">
    <source>
        <dbReference type="Proteomes" id="UP000054248"/>
    </source>
</evidence>
<name>A0A0C3QNL8_9AGAM</name>
<organism evidence="2 3">
    <name type="scientific">Tulasnella calospora MUT 4182</name>
    <dbReference type="NCBI Taxonomy" id="1051891"/>
    <lineage>
        <taxon>Eukaryota</taxon>
        <taxon>Fungi</taxon>
        <taxon>Dikarya</taxon>
        <taxon>Basidiomycota</taxon>
        <taxon>Agaricomycotina</taxon>
        <taxon>Agaricomycetes</taxon>
        <taxon>Cantharellales</taxon>
        <taxon>Tulasnellaceae</taxon>
        <taxon>Tulasnella</taxon>
    </lineage>
</organism>
<evidence type="ECO:0000313" key="2">
    <source>
        <dbReference type="EMBL" id="KIO29691.1"/>
    </source>
</evidence>
<gene>
    <name evidence="2" type="ORF">M407DRAFT_6000</name>
</gene>
<reference evidence="2 3" key="1">
    <citation type="submission" date="2014-04" db="EMBL/GenBank/DDBJ databases">
        <authorList>
            <consortium name="DOE Joint Genome Institute"/>
            <person name="Kuo A."/>
            <person name="Girlanda M."/>
            <person name="Perotto S."/>
            <person name="Kohler A."/>
            <person name="Nagy L.G."/>
            <person name="Floudas D."/>
            <person name="Copeland A."/>
            <person name="Barry K.W."/>
            <person name="Cichocki N."/>
            <person name="Veneault-Fourrey C."/>
            <person name="LaButti K."/>
            <person name="Lindquist E.A."/>
            <person name="Lipzen A."/>
            <person name="Lundell T."/>
            <person name="Morin E."/>
            <person name="Murat C."/>
            <person name="Sun H."/>
            <person name="Tunlid A."/>
            <person name="Henrissat B."/>
            <person name="Grigoriev I.V."/>
            <person name="Hibbett D.S."/>
            <person name="Martin F."/>
            <person name="Nordberg H.P."/>
            <person name="Cantor M.N."/>
            <person name="Hua S.X."/>
        </authorList>
    </citation>
    <scope>NUCLEOTIDE SEQUENCE [LARGE SCALE GENOMIC DNA]</scope>
    <source>
        <strain evidence="2 3">MUT 4182</strain>
    </source>
</reference>
<protein>
    <submittedName>
        <fullName evidence="2">Uncharacterized protein</fullName>
    </submittedName>
</protein>
<feature type="chain" id="PRO_5002168701" evidence="1">
    <location>
        <begin position="21"/>
        <end position="153"/>
    </location>
</feature>
<accession>A0A0C3QNL8</accession>
<proteinExistence type="predicted"/>
<sequence>MLFRAPTVLAVAFFAGFVLAKKCQPGEYRDANGDCQNCADGSISPLRIHASLVLPVKAPILRIRNAKSALRERTTTSQVVSAVIAKLATSTTYQVQRAAANVALASTPTTPGRTATNAPPLSRTLSPDRTRTMIARNRTNEPLNPILLTLATW</sequence>
<dbReference type="AlphaFoldDB" id="A0A0C3QNL8"/>
<keyword evidence="3" id="KW-1185">Reference proteome</keyword>
<keyword evidence="1" id="KW-0732">Signal</keyword>
<reference evidence="3" key="2">
    <citation type="submission" date="2015-01" db="EMBL/GenBank/DDBJ databases">
        <title>Evolutionary Origins and Diversification of the Mycorrhizal Mutualists.</title>
        <authorList>
            <consortium name="DOE Joint Genome Institute"/>
            <consortium name="Mycorrhizal Genomics Consortium"/>
            <person name="Kohler A."/>
            <person name="Kuo A."/>
            <person name="Nagy L.G."/>
            <person name="Floudas D."/>
            <person name="Copeland A."/>
            <person name="Barry K.W."/>
            <person name="Cichocki N."/>
            <person name="Veneault-Fourrey C."/>
            <person name="LaButti K."/>
            <person name="Lindquist E.A."/>
            <person name="Lipzen A."/>
            <person name="Lundell T."/>
            <person name="Morin E."/>
            <person name="Murat C."/>
            <person name="Riley R."/>
            <person name="Ohm R."/>
            <person name="Sun H."/>
            <person name="Tunlid A."/>
            <person name="Henrissat B."/>
            <person name="Grigoriev I.V."/>
            <person name="Hibbett D.S."/>
            <person name="Martin F."/>
        </authorList>
    </citation>
    <scope>NUCLEOTIDE SEQUENCE [LARGE SCALE GENOMIC DNA]</scope>
    <source>
        <strain evidence="3">MUT 4182</strain>
    </source>
</reference>
<dbReference type="HOGENOM" id="CLU_1714657_0_0_1"/>
<evidence type="ECO:0000256" key="1">
    <source>
        <dbReference type="SAM" id="SignalP"/>
    </source>
</evidence>
<dbReference type="EMBL" id="KN822979">
    <property type="protein sequence ID" value="KIO29691.1"/>
    <property type="molecule type" value="Genomic_DNA"/>
</dbReference>
<feature type="signal peptide" evidence="1">
    <location>
        <begin position="1"/>
        <end position="20"/>
    </location>
</feature>